<reference evidence="1" key="1">
    <citation type="submission" date="2021-01" db="EMBL/GenBank/DDBJ databases">
        <authorList>
            <person name="Corre E."/>
            <person name="Pelletier E."/>
            <person name="Niang G."/>
            <person name="Scheremetjew M."/>
            <person name="Finn R."/>
            <person name="Kale V."/>
            <person name="Holt S."/>
            <person name="Cochrane G."/>
            <person name="Meng A."/>
            <person name="Brown T."/>
            <person name="Cohen L."/>
        </authorList>
    </citation>
    <scope>NUCLEOTIDE SEQUENCE</scope>
    <source>
        <strain evidence="1">Fehren 1</strain>
    </source>
</reference>
<accession>A0A7S3MTG1</accession>
<organism evidence="1">
    <name type="scientific">Favella ehrenbergii</name>
    <dbReference type="NCBI Taxonomy" id="182087"/>
    <lineage>
        <taxon>Eukaryota</taxon>
        <taxon>Sar</taxon>
        <taxon>Alveolata</taxon>
        <taxon>Ciliophora</taxon>
        <taxon>Intramacronucleata</taxon>
        <taxon>Spirotrichea</taxon>
        <taxon>Choreotrichia</taxon>
        <taxon>Tintinnida</taxon>
        <taxon>Xystonellidae</taxon>
        <taxon>Favella</taxon>
    </lineage>
</organism>
<evidence type="ECO:0000313" key="1">
    <source>
        <dbReference type="EMBL" id="CAE0316572.1"/>
    </source>
</evidence>
<name>A0A7S3MTG1_9SPIT</name>
<sequence>MVFADNQLEEARVVPRIDHDLLIDLLRGAETSQIKVGFSDDDLGAILALHYNLELRGLRDELIRACVEFKRGFHLEFVADFYSTVLAGLRPCVDVLTTAQPECHE</sequence>
<proteinExistence type="predicted"/>
<gene>
    <name evidence="1" type="ORF">FEHR0123_LOCUS11549</name>
</gene>
<dbReference type="AlphaFoldDB" id="A0A7S3MTG1"/>
<protein>
    <submittedName>
        <fullName evidence="1">Uncharacterized protein</fullName>
    </submittedName>
</protein>
<dbReference type="EMBL" id="HBIE01037744">
    <property type="protein sequence ID" value="CAE0316572.1"/>
    <property type="molecule type" value="Transcribed_RNA"/>
</dbReference>